<name>A0AAU7B0N1_9ACTN</name>
<dbReference type="EMBL" id="CP114014">
    <property type="protein sequence ID" value="XAY07277.1"/>
    <property type="molecule type" value="Genomic_DNA"/>
</dbReference>
<dbReference type="InterPro" id="IPR008030">
    <property type="entry name" value="NmrA-like"/>
</dbReference>
<evidence type="ECO:0000259" key="3">
    <source>
        <dbReference type="Pfam" id="PF05368"/>
    </source>
</evidence>
<dbReference type="InterPro" id="IPR051164">
    <property type="entry name" value="NmrA-like_oxidored"/>
</dbReference>
<dbReference type="Pfam" id="PF05368">
    <property type="entry name" value="NmrA"/>
    <property type="match status" value="1"/>
</dbReference>
<accession>A0AAU7B0N1</accession>
<gene>
    <name evidence="4" type="ORF">DSM112329_04158</name>
</gene>
<reference evidence="4" key="1">
    <citation type="submission" date="2022-12" db="EMBL/GenBank/DDBJ databases">
        <title>Paraconexibacter alkalitolerans sp. nov. and Baekduia alba sp. nov., isolated from soil and emended description of the genera Paraconexibacter (Chun et al., 2020) and Baekduia (An et al., 2020).</title>
        <authorList>
            <person name="Vieira S."/>
            <person name="Huber K.J."/>
            <person name="Geppert A."/>
            <person name="Wolf J."/>
            <person name="Neumann-Schaal M."/>
            <person name="Muesken M."/>
            <person name="Overmann J."/>
        </authorList>
    </citation>
    <scope>NUCLEOTIDE SEQUENCE</scope>
    <source>
        <strain evidence="4">AEG42_29</strain>
    </source>
</reference>
<dbReference type="PANTHER" id="PTHR42748:SF7">
    <property type="entry name" value="NMRA LIKE REDOX SENSOR 1-RELATED"/>
    <property type="match status" value="1"/>
</dbReference>
<protein>
    <recommendedName>
        <fullName evidence="3">NmrA-like domain-containing protein</fullName>
    </recommendedName>
</protein>
<dbReference type="PANTHER" id="PTHR42748">
    <property type="entry name" value="NITROGEN METABOLITE REPRESSION PROTEIN NMRA FAMILY MEMBER"/>
    <property type="match status" value="1"/>
</dbReference>
<keyword evidence="2" id="KW-0521">NADP</keyword>
<dbReference type="Gene3D" id="3.40.50.720">
    <property type="entry name" value="NAD(P)-binding Rossmann-like Domain"/>
    <property type="match status" value="1"/>
</dbReference>
<comment type="similarity">
    <text evidence="1">Belongs to the NmrA-type oxidoreductase family.</text>
</comment>
<sequence>MSSAHPADQPVLVTGATGTQGGAVARAIAASGRPVAALVRDPAAPRAVALAELGIELRKGDLGDPDSLVTAFAGVSALYAITTPFEAGADAEVAQGVAIVDAAGRAAVPWLILASVAAADRAPVPHFRSKARIEAHLRSADVPWTVVAPSYFYENVAVAPGEEPRLALPLDPGTPLHQIALADLGATVAAIIGRREEHLGRRVELAGEAPTPAAMAQALGAVYEQVPLAAIEQRSADLGAMYRFLAGEGYGIDVDAVRRTYPEVTWTTFREWAGARR</sequence>
<dbReference type="KEGG" id="parq:DSM112329_04158"/>
<evidence type="ECO:0000256" key="2">
    <source>
        <dbReference type="ARBA" id="ARBA00022857"/>
    </source>
</evidence>
<organism evidence="4">
    <name type="scientific">Paraconexibacter sp. AEG42_29</name>
    <dbReference type="NCBI Taxonomy" id="2997339"/>
    <lineage>
        <taxon>Bacteria</taxon>
        <taxon>Bacillati</taxon>
        <taxon>Actinomycetota</taxon>
        <taxon>Thermoleophilia</taxon>
        <taxon>Solirubrobacterales</taxon>
        <taxon>Paraconexibacteraceae</taxon>
        <taxon>Paraconexibacter</taxon>
    </lineage>
</organism>
<evidence type="ECO:0000313" key="4">
    <source>
        <dbReference type="EMBL" id="XAY07277.1"/>
    </source>
</evidence>
<dbReference type="Gene3D" id="3.90.25.10">
    <property type="entry name" value="UDP-galactose 4-epimerase, domain 1"/>
    <property type="match status" value="1"/>
</dbReference>
<dbReference type="RefSeq" id="WP_354698476.1">
    <property type="nucleotide sequence ID" value="NZ_CP114014.1"/>
</dbReference>
<dbReference type="AlphaFoldDB" id="A0AAU7B0N1"/>
<dbReference type="InterPro" id="IPR036291">
    <property type="entry name" value="NAD(P)-bd_dom_sf"/>
</dbReference>
<feature type="domain" description="NmrA-like" evidence="3">
    <location>
        <begin position="9"/>
        <end position="272"/>
    </location>
</feature>
<proteinExistence type="inferred from homology"/>
<dbReference type="SUPFAM" id="SSF51735">
    <property type="entry name" value="NAD(P)-binding Rossmann-fold domains"/>
    <property type="match status" value="1"/>
</dbReference>
<evidence type="ECO:0000256" key="1">
    <source>
        <dbReference type="ARBA" id="ARBA00006328"/>
    </source>
</evidence>
<dbReference type="CDD" id="cd05251">
    <property type="entry name" value="NmrA_like_SDR_a"/>
    <property type="match status" value="1"/>
</dbReference>